<dbReference type="EMBL" id="KZ349665">
    <property type="protein sequence ID" value="PIO64689.1"/>
    <property type="molecule type" value="Genomic_DNA"/>
</dbReference>
<evidence type="ECO:0000256" key="3">
    <source>
        <dbReference type="ARBA" id="ARBA00022741"/>
    </source>
</evidence>
<evidence type="ECO:0000256" key="1">
    <source>
        <dbReference type="ARBA" id="ARBA00004127"/>
    </source>
</evidence>
<dbReference type="PANTHER" id="PTHR24223">
    <property type="entry name" value="ATP-BINDING CASSETTE SUB-FAMILY C"/>
    <property type="match status" value="1"/>
</dbReference>
<keyword evidence="3" id="KW-0547">Nucleotide-binding</keyword>
<organism evidence="6 7">
    <name type="scientific">Teladorsagia circumcincta</name>
    <name type="common">Brown stomach worm</name>
    <name type="synonym">Ostertagia circumcincta</name>
    <dbReference type="NCBI Taxonomy" id="45464"/>
    <lineage>
        <taxon>Eukaryota</taxon>
        <taxon>Metazoa</taxon>
        <taxon>Ecdysozoa</taxon>
        <taxon>Nematoda</taxon>
        <taxon>Chromadorea</taxon>
        <taxon>Rhabditida</taxon>
        <taxon>Rhabditina</taxon>
        <taxon>Rhabditomorpha</taxon>
        <taxon>Strongyloidea</taxon>
        <taxon>Trichostrongylidae</taxon>
        <taxon>Teladorsagia</taxon>
    </lineage>
</organism>
<dbReference type="Pfam" id="PF00005">
    <property type="entry name" value="ABC_tran"/>
    <property type="match status" value="1"/>
</dbReference>
<comment type="subcellular location">
    <subcellularLocation>
        <location evidence="1">Endomembrane system</location>
        <topology evidence="1">Multi-pass membrane protein</topology>
    </subcellularLocation>
</comment>
<keyword evidence="4" id="KW-0067">ATP-binding</keyword>
<name>A0A2G9U349_TELCI</name>
<evidence type="ECO:0000259" key="5">
    <source>
        <dbReference type="Pfam" id="PF00005"/>
    </source>
</evidence>
<accession>A0A2G9U349</accession>
<feature type="domain" description="ABC transporter" evidence="5">
    <location>
        <begin position="91"/>
        <end position="121"/>
    </location>
</feature>
<dbReference type="GO" id="GO:0016887">
    <property type="term" value="F:ATP hydrolysis activity"/>
    <property type="evidence" value="ECO:0007669"/>
    <property type="project" value="InterPro"/>
</dbReference>
<protein>
    <recommendedName>
        <fullName evidence="5">ABC transporter domain-containing protein</fullName>
    </recommendedName>
</protein>
<keyword evidence="2" id="KW-0677">Repeat</keyword>
<dbReference type="PANTHER" id="PTHR24223:SF443">
    <property type="entry name" value="MULTIDRUG-RESISTANCE LIKE PROTEIN 1, ISOFORM I"/>
    <property type="match status" value="1"/>
</dbReference>
<sequence length="122" mass="13728">MNSVAIHSLIPRGLHAKQNMKMFQATVCSERINDFLRADELIRQRESPNDQEPSILLDNCFFSWGKEKEHLKDVCCPSHAHTKYPYVLYLQITLDVQKGELHAIVGSFGSGKSSLLSAILGN</sequence>
<evidence type="ECO:0000256" key="4">
    <source>
        <dbReference type="ARBA" id="ARBA00022840"/>
    </source>
</evidence>
<evidence type="ECO:0000313" key="7">
    <source>
        <dbReference type="Proteomes" id="UP000230423"/>
    </source>
</evidence>
<dbReference type="GO" id="GO:0012505">
    <property type="term" value="C:endomembrane system"/>
    <property type="evidence" value="ECO:0007669"/>
    <property type="project" value="UniProtKB-SubCell"/>
</dbReference>
<dbReference type="InterPro" id="IPR027417">
    <property type="entry name" value="P-loop_NTPase"/>
</dbReference>
<dbReference type="AlphaFoldDB" id="A0A2G9U349"/>
<reference evidence="6 7" key="1">
    <citation type="submission" date="2015-09" db="EMBL/GenBank/DDBJ databases">
        <title>Draft genome of the parasitic nematode Teladorsagia circumcincta isolate WARC Sus (inbred).</title>
        <authorList>
            <person name="Mitreva M."/>
        </authorList>
    </citation>
    <scope>NUCLEOTIDE SEQUENCE [LARGE SCALE GENOMIC DNA]</scope>
    <source>
        <strain evidence="6 7">S</strain>
    </source>
</reference>
<dbReference type="Gene3D" id="3.40.50.300">
    <property type="entry name" value="P-loop containing nucleotide triphosphate hydrolases"/>
    <property type="match status" value="1"/>
</dbReference>
<evidence type="ECO:0000256" key="2">
    <source>
        <dbReference type="ARBA" id="ARBA00022737"/>
    </source>
</evidence>
<dbReference type="OrthoDB" id="5842308at2759"/>
<dbReference type="SUPFAM" id="SSF52540">
    <property type="entry name" value="P-loop containing nucleoside triphosphate hydrolases"/>
    <property type="match status" value="1"/>
</dbReference>
<dbReference type="GO" id="GO:0042626">
    <property type="term" value="F:ATPase-coupled transmembrane transporter activity"/>
    <property type="evidence" value="ECO:0007669"/>
    <property type="project" value="TreeGrafter"/>
</dbReference>
<gene>
    <name evidence="6" type="ORF">TELCIR_13673</name>
</gene>
<dbReference type="InterPro" id="IPR050173">
    <property type="entry name" value="ABC_transporter_C-like"/>
</dbReference>
<dbReference type="InterPro" id="IPR003439">
    <property type="entry name" value="ABC_transporter-like_ATP-bd"/>
</dbReference>
<proteinExistence type="predicted"/>
<evidence type="ECO:0000313" key="6">
    <source>
        <dbReference type="EMBL" id="PIO64689.1"/>
    </source>
</evidence>
<keyword evidence="7" id="KW-1185">Reference proteome</keyword>
<dbReference type="GO" id="GO:0005524">
    <property type="term" value="F:ATP binding"/>
    <property type="evidence" value="ECO:0007669"/>
    <property type="project" value="UniProtKB-KW"/>
</dbReference>
<dbReference type="Proteomes" id="UP000230423">
    <property type="component" value="Unassembled WGS sequence"/>
</dbReference>
<dbReference type="GO" id="GO:0016020">
    <property type="term" value="C:membrane"/>
    <property type="evidence" value="ECO:0007669"/>
    <property type="project" value="TreeGrafter"/>
</dbReference>